<accession>A0A1I7F942</accession>
<evidence type="ECO:0000313" key="3">
    <source>
        <dbReference type="Proteomes" id="UP000182649"/>
    </source>
</evidence>
<dbReference type="InterPro" id="IPR002716">
    <property type="entry name" value="PIN_dom"/>
</dbReference>
<gene>
    <name evidence="2" type="ORF">SAMN05216417_101254</name>
</gene>
<dbReference type="Gene3D" id="3.40.50.1010">
    <property type="entry name" value="5'-nuclease"/>
    <property type="match status" value="1"/>
</dbReference>
<proteinExistence type="predicted"/>
<organism evidence="2 3">
    <name type="scientific">Nitrosospira multiformis</name>
    <dbReference type="NCBI Taxonomy" id="1231"/>
    <lineage>
        <taxon>Bacteria</taxon>
        <taxon>Pseudomonadati</taxon>
        <taxon>Pseudomonadota</taxon>
        <taxon>Betaproteobacteria</taxon>
        <taxon>Nitrosomonadales</taxon>
        <taxon>Nitrosomonadaceae</taxon>
        <taxon>Nitrosospira</taxon>
    </lineage>
</organism>
<name>A0A1I7F942_9PROT</name>
<dbReference type="InterPro" id="IPR029060">
    <property type="entry name" value="PIN-like_dom_sf"/>
</dbReference>
<dbReference type="RefSeq" id="WP_074972293.1">
    <property type="nucleotide sequence ID" value="NZ_FPBZ01000001.1"/>
</dbReference>
<feature type="domain" description="PIN" evidence="1">
    <location>
        <begin position="6"/>
        <end position="115"/>
    </location>
</feature>
<reference evidence="2 3" key="1">
    <citation type="submission" date="2016-10" db="EMBL/GenBank/DDBJ databases">
        <authorList>
            <person name="de Groot N.N."/>
        </authorList>
    </citation>
    <scope>NUCLEOTIDE SEQUENCE [LARGE SCALE GENOMIC DNA]</scope>
    <source>
        <strain evidence="2 3">Nl14</strain>
    </source>
</reference>
<evidence type="ECO:0000259" key="1">
    <source>
        <dbReference type="Pfam" id="PF01850"/>
    </source>
</evidence>
<dbReference type="Pfam" id="PF01850">
    <property type="entry name" value="PIN"/>
    <property type="match status" value="1"/>
</dbReference>
<protein>
    <submittedName>
        <fullName evidence="2">Predicted nucleic acid-binding protein, contains PIN domain</fullName>
    </submittedName>
</protein>
<dbReference type="OrthoDB" id="9792015at2"/>
<dbReference type="AlphaFoldDB" id="A0A1I7F942"/>
<dbReference type="Proteomes" id="UP000182649">
    <property type="component" value="Unassembled WGS sequence"/>
</dbReference>
<dbReference type="EMBL" id="FPBZ01000001">
    <property type="protein sequence ID" value="SFU32700.1"/>
    <property type="molecule type" value="Genomic_DNA"/>
</dbReference>
<dbReference type="SUPFAM" id="SSF88723">
    <property type="entry name" value="PIN domain-like"/>
    <property type="match status" value="1"/>
</dbReference>
<dbReference type="CDD" id="cd18692">
    <property type="entry name" value="PIN_VapC-like"/>
    <property type="match status" value="1"/>
</dbReference>
<sequence>MSVTSFIDTNVLLYLLSADTVKAACAEEVVRTGGTISVQVLNEMANVMRRKLSMPWREVNEVLTLVRSMCPSEPLTLEIHDRGRLVAERYGLSVYDGMIVAAALVSQCDTLYSEDMQHGLLIDGQLRIQNPFC</sequence>
<evidence type="ECO:0000313" key="2">
    <source>
        <dbReference type="EMBL" id="SFU32700.1"/>
    </source>
</evidence>